<evidence type="ECO:0000256" key="1">
    <source>
        <dbReference type="SAM" id="MobiDB-lite"/>
    </source>
</evidence>
<keyword evidence="2" id="KW-0812">Transmembrane</keyword>
<keyword evidence="2" id="KW-0472">Membrane</keyword>
<evidence type="ECO:0000313" key="3">
    <source>
        <dbReference type="EMBL" id="VYT13608.1"/>
    </source>
</evidence>
<reference evidence="3" key="1">
    <citation type="submission" date="2019-11" db="EMBL/GenBank/DDBJ databases">
        <authorList>
            <person name="Feng L."/>
        </authorList>
    </citation>
    <scope>NUCLEOTIDE SEQUENCE</scope>
    <source>
        <strain evidence="3">BgluceraseaLFYP119</strain>
    </source>
</reference>
<dbReference type="RefSeq" id="WP_156354385.1">
    <property type="nucleotide sequence ID" value="NZ_CACRST010000018.1"/>
</dbReference>
<dbReference type="AlphaFoldDB" id="A0A6N2U7B6"/>
<feature type="region of interest" description="Disordered" evidence="1">
    <location>
        <begin position="55"/>
        <end position="121"/>
    </location>
</feature>
<feature type="transmembrane region" description="Helical" evidence="2">
    <location>
        <begin position="127"/>
        <end position="145"/>
    </location>
</feature>
<dbReference type="EMBL" id="CACRST010000018">
    <property type="protein sequence ID" value="VYT13608.1"/>
    <property type="molecule type" value="Genomic_DNA"/>
</dbReference>
<evidence type="ECO:0000256" key="2">
    <source>
        <dbReference type="SAM" id="Phobius"/>
    </source>
</evidence>
<proteinExistence type="predicted"/>
<sequence length="286" mass="32365">MKCPLCDGPVVNGRCRQCGMPYKNDELLYHLNEDRRTHEKHATDKAKEELLKRMVPLGDTAKQTSSRTVNKNTQKKSSKMIGRSTSQTTEKKARNNQKAAARSKKEFGRSNNSSWSSEKKPKKKKSLGGIIFWIIVIFMTARPFVDDFVTSLRAKRLYNEYLESTSERSALKEVIEGADIEEDDIPDTDTYGFSSWSGSDGKMEYGLSAGYGSIIVGEELPAGIYEIYTNSDEVTLICEKADTGEEKIWNLWEGETITQPLKKGDVLELMQDEDSYKSVYFKETEG</sequence>
<name>A0A6N2U7B6_9FIRM</name>
<protein>
    <submittedName>
        <fullName evidence="3">Uncharacterized protein</fullName>
    </submittedName>
</protein>
<gene>
    <name evidence="3" type="ORF">BGLFYP119_01948</name>
</gene>
<accession>A0A6N2U7B6</accession>
<feature type="compositionally biased region" description="Polar residues" evidence="1">
    <location>
        <begin position="61"/>
        <end position="72"/>
    </location>
</feature>
<organism evidence="3">
    <name type="scientific">Blautia glucerasea</name>
    <dbReference type="NCBI Taxonomy" id="536633"/>
    <lineage>
        <taxon>Bacteria</taxon>
        <taxon>Bacillati</taxon>
        <taxon>Bacillota</taxon>
        <taxon>Clostridia</taxon>
        <taxon>Lachnospirales</taxon>
        <taxon>Lachnospiraceae</taxon>
        <taxon>Blautia</taxon>
    </lineage>
</organism>
<keyword evidence="2" id="KW-1133">Transmembrane helix</keyword>